<keyword evidence="9" id="KW-1185">Reference proteome</keyword>
<feature type="transmembrane region" description="Helical" evidence="6">
    <location>
        <begin position="273"/>
        <end position="295"/>
    </location>
</feature>
<evidence type="ECO:0000256" key="2">
    <source>
        <dbReference type="ARBA" id="ARBA00022516"/>
    </source>
</evidence>
<evidence type="ECO:0000259" key="7">
    <source>
        <dbReference type="SMART" id="SM00563"/>
    </source>
</evidence>
<evidence type="ECO:0000313" key="8">
    <source>
        <dbReference type="EMBL" id="KAI3438340.1"/>
    </source>
</evidence>
<evidence type="ECO:0000256" key="1">
    <source>
        <dbReference type="ARBA" id="ARBA00005189"/>
    </source>
</evidence>
<evidence type="ECO:0000256" key="5">
    <source>
        <dbReference type="ARBA" id="ARBA00023315"/>
    </source>
</evidence>
<dbReference type="EMBL" id="SIDB01000001">
    <property type="protein sequence ID" value="KAI3438340.1"/>
    <property type="molecule type" value="Genomic_DNA"/>
</dbReference>
<keyword evidence="6" id="KW-0472">Membrane</keyword>
<dbReference type="PANTHER" id="PTHR10434">
    <property type="entry name" value="1-ACYL-SN-GLYCEROL-3-PHOSPHATE ACYLTRANSFERASE"/>
    <property type="match status" value="1"/>
</dbReference>
<keyword evidence="5" id="KW-0012">Acyltransferase</keyword>
<dbReference type="GO" id="GO:0003841">
    <property type="term" value="F:1-acylglycerol-3-phosphate O-acyltransferase activity"/>
    <property type="evidence" value="ECO:0007669"/>
    <property type="project" value="TreeGrafter"/>
</dbReference>
<accession>A0A9D4Z1Y9</accession>
<name>A0A9D4Z1Y9_CHLVU</name>
<feature type="domain" description="Phospholipid/glycerol acyltransferase" evidence="7">
    <location>
        <begin position="76"/>
        <end position="194"/>
    </location>
</feature>
<protein>
    <recommendedName>
        <fullName evidence="7">Phospholipid/glycerol acyltransferase domain-containing protein</fullName>
    </recommendedName>
</protein>
<dbReference type="SUPFAM" id="SSF69593">
    <property type="entry name" value="Glycerol-3-phosphate (1)-acyltransferase"/>
    <property type="match status" value="1"/>
</dbReference>
<evidence type="ECO:0000256" key="6">
    <source>
        <dbReference type="SAM" id="Phobius"/>
    </source>
</evidence>
<keyword evidence="6" id="KW-1133">Transmembrane helix</keyword>
<comment type="pathway">
    <text evidence="1">Lipid metabolism.</text>
</comment>
<dbReference type="AlphaFoldDB" id="A0A9D4Z1Y9"/>
<keyword evidence="6" id="KW-0812">Transmembrane</keyword>
<sequence>MPVPRIVAKATRWPTFLGSILLLFWSVVCVALSYHIKWLKLRGKRNDVLGWAAGMKWWIRCRVLKVGSQDLYREKCVYLFNHRSWGDFIVDQYVTEGRSLFMSRMAVLFVFPTFISALTVLKSIILFKRGAIADKEKFNAWIDEQRANSPQSGLSVYPEGHRSTKRDSLPLKRGMLYYAFSRKLPVQIVIGANKEAIISEKHLTARLGQTAVVGYSEPIMTAEYADFDAFWAKVQETWDRQWQTVFGAAWEGLPELEPVEPDTEYPLSITGRMVLVVIANLLLFCCACWLTFHFWTWLFALFGPLQPAALALSATYLALALWIYSQPVNALQVHAKKLRPGQPAQPAVDMAALLETKKAS</sequence>
<dbReference type="SMART" id="SM00563">
    <property type="entry name" value="PlsC"/>
    <property type="match status" value="1"/>
</dbReference>
<keyword evidence="2" id="KW-0444">Lipid biosynthesis</keyword>
<feature type="transmembrane region" description="Helical" evidence="6">
    <location>
        <begin position="307"/>
        <end position="324"/>
    </location>
</feature>
<dbReference type="GO" id="GO:0006654">
    <property type="term" value="P:phosphatidic acid biosynthetic process"/>
    <property type="evidence" value="ECO:0007669"/>
    <property type="project" value="TreeGrafter"/>
</dbReference>
<organism evidence="8 9">
    <name type="scientific">Chlorella vulgaris</name>
    <name type="common">Green alga</name>
    <dbReference type="NCBI Taxonomy" id="3077"/>
    <lineage>
        <taxon>Eukaryota</taxon>
        <taxon>Viridiplantae</taxon>
        <taxon>Chlorophyta</taxon>
        <taxon>core chlorophytes</taxon>
        <taxon>Trebouxiophyceae</taxon>
        <taxon>Chlorellales</taxon>
        <taxon>Chlorellaceae</taxon>
        <taxon>Chlorella clade</taxon>
        <taxon>Chlorella</taxon>
    </lineage>
</organism>
<comment type="caution">
    <text evidence="8">The sequence shown here is derived from an EMBL/GenBank/DDBJ whole genome shotgun (WGS) entry which is preliminary data.</text>
</comment>
<evidence type="ECO:0000256" key="4">
    <source>
        <dbReference type="ARBA" id="ARBA00023098"/>
    </source>
</evidence>
<keyword evidence="4" id="KW-0443">Lipid metabolism</keyword>
<dbReference type="OrthoDB" id="202234at2759"/>
<dbReference type="PANTHER" id="PTHR10434:SF64">
    <property type="entry name" value="1-ACYL-SN-GLYCEROL-3-PHOSPHATE ACYLTRANSFERASE-RELATED"/>
    <property type="match status" value="1"/>
</dbReference>
<dbReference type="InterPro" id="IPR002123">
    <property type="entry name" value="Plipid/glycerol_acylTrfase"/>
</dbReference>
<evidence type="ECO:0000313" key="9">
    <source>
        <dbReference type="Proteomes" id="UP001055712"/>
    </source>
</evidence>
<feature type="transmembrane region" description="Helical" evidence="6">
    <location>
        <begin position="105"/>
        <end position="127"/>
    </location>
</feature>
<reference evidence="8" key="1">
    <citation type="journal article" date="2019" name="Plant J.">
        <title>Chlorella vulgaris genome assembly and annotation reveals the molecular basis for metabolic acclimation to high light conditions.</title>
        <authorList>
            <person name="Cecchin M."/>
            <person name="Marcolungo L."/>
            <person name="Rossato M."/>
            <person name="Girolomoni L."/>
            <person name="Cosentino E."/>
            <person name="Cuine S."/>
            <person name="Li-Beisson Y."/>
            <person name="Delledonne M."/>
            <person name="Ballottari M."/>
        </authorList>
    </citation>
    <scope>NUCLEOTIDE SEQUENCE</scope>
    <source>
        <strain evidence="8">211/11P</strain>
    </source>
</reference>
<gene>
    <name evidence="8" type="ORF">D9Q98_000773</name>
</gene>
<reference evidence="8" key="2">
    <citation type="submission" date="2020-11" db="EMBL/GenBank/DDBJ databases">
        <authorList>
            <person name="Cecchin M."/>
            <person name="Marcolungo L."/>
            <person name="Rossato M."/>
            <person name="Girolomoni L."/>
            <person name="Cosentino E."/>
            <person name="Cuine S."/>
            <person name="Li-Beisson Y."/>
            <person name="Delledonne M."/>
            <person name="Ballottari M."/>
        </authorList>
    </citation>
    <scope>NUCLEOTIDE SEQUENCE</scope>
    <source>
        <strain evidence="8">211/11P</strain>
        <tissue evidence="8">Whole cell</tissue>
    </source>
</reference>
<feature type="transmembrane region" description="Helical" evidence="6">
    <location>
        <begin position="12"/>
        <end position="36"/>
    </location>
</feature>
<proteinExistence type="predicted"/>
<dbReference type="Pfam" id="PF01553">
    <property type="entry name" value="Acyltransferase"/>
    <property type="match status" value="1"/>
</dbReference>
<keyword evidence="3" id="KW-0808">Transferase</keyword>
<evidence type="ECO:0000256" key="3">
    <source>
        <dbReference type="ARBA" id="ARBA00022679"/>
    </source>
</evidence>
<dbReference type="Proteomes" id="UP001055712">
    <property type="component" value="Unassembled WGS sequence"/>
</dbReference>